<reference evidence="2" key="2">
    <citation type="submission" date="2020-04" db="EMBL/GenBank/DDBJ databases">
        <authorList>
            <person name="Santos R.A.C."/>
            <person name="Steenwyk J.L."/>
            <person name="Rivero-Menendez O."/>
            <person name="Mead M.E."/>
            <person name="Silva L.P."/>
            <person name="Bastos R.W."/>
            <person name="Alastruey-Izquierdo A."/>
            <person name="Goldman G.H."/>
            <person name="Rokas A."/>
        </authorList>
    </citation>
    <scope>NUCLEOTIDE SEQUENCE</scope>
    <source>
        <strain evidence="2">CNM-CM6805</strain>
    </source>
</reference>
<evidence type="ECO:0000259" key="1">
    <source>
        <dbReference type="Pfam" id="PF00135"/>
    </source>
</evidence>
<gene>
    <name evidence="2" type="ORF">CNMCM6805_004630</name>
</gene>
<comment type="caution">
    <text evidence="2">The sequence shown here is derived from an EMBL/GenBank/DDBJ whole genome shotgun (WGS) entry which is preliminary data.</text>
</comment>
<dbReference type="OrthoDB" id="408631at2759"/>
<dbReference type="Pfam" id="PF00135">
    <property type="entry name" value="COesterase"/>
    <property type="match status" value="1"/>
</dbReference>
<name>A0A8H4MCD8_9EURO</name>
<dbReference type="Gene3D" id="3.40.50.1820">
    <property type="entry name" value="alpha/beta hydrolase"/>
    <property type="match status" value="1"/>
</dbReference>
<dbReference type="InterPro" id="IPR002018">
    <property type="entry name" value="CarbesteraseB"/>
</dbReference>
<dbReference type="EMBL" id="JAAAPX010000024">
    <property type="protein sequence ID" value="KAF4240826.1"/>
    <property type="molecule type" value="Genomic_DNA"/>
</dbReference>
<sequence>MFTAGRRYTCEIWAQHGLPCYSYRFNTVPADTNAITLGATHFEEVAFVFNNVIGTSMDSSSFAVTPSPREHRYGQLGQLMSRMWISFAGTHSPNNHHLKSFNTTWPQYTLDSPKNMVFDGNTTSFVEDDNWRKEALKLIIDRALDYSR</sequence>
<dbReference type="InterPro" id="IPR029058">
    <property type="entry name" value="AB_hydrolase_fold"/>
</dbReference>
<accession>A0A8H4MCD8</accession>
<reference evidence="2" key="1">
    <citation type="journal article" date="2020" name="bioRxiv">
        <title>Genomic and phenotypic heterogeneity of clinical isolates of the human pathogens Aspergillus fumigatus, Aspergillus lentulus and Aspergillus fumigatiaffinis.</title>
        <authorList>
            <person name="dos Santos R.A.C."/>
            <person name="Steenwyk J.L."/>
            <person name="Rivero-Menendez O."/>
            <person name="Mead M.E."/>
            <person name="Silva L.P."/>
            <person name="Bastos R.W."/>
            <person name="Alastruey-Izquierdo A."/>
            <person name="Goldman G.H."/>
            <person name="Rokas A."/>
        </authorList>
    </citation>
    <scope>NUCLEOTIDE SEQUENCE</scope>
    <source>
        <strain evidence="2">CNM-CM6805</strain>
    </source>
</reference>
<evidence type="ECO:0000313" key="2">
    <source>
        <dbReference type="EMBL" id="KAF4240826.1"/>
    </source>
</evidence>
<dbReference type="AlphaFoldDB" id="A0A8H4MCD8"/>
<evidence type="ECO:0000313" key="3">
    <source>
        <dbReference type="Proteomes" id="UP000653565"/>
    </source>
</evidence>
<organism evidence="2 3">
    <name type="scientific">Aspergillus fumigatiaffinis</name>
    <dbReference type="NCBI Taxonomy" id="340414"/>
    <lineage>
        <taxon>Eukaryota</taxon>
        <taxon>Fungi</taxon>
        <taxon>Dikarya</taxon>
        <taxon>Ascomycota</taxon>
        <taxon>Pezizomycotina</taxon>
        <taxon>Eurotiomycetes</taxon>
        <taxon>Eurotiomycetidae</taxon>
        <taxon>Eurotiales</taxon>
        <taxon>Aspergillaceae</taxon>
        <taxon>Aspergillus</taxon>
        <taxon>Aspergillus subgen. Fumigati</taxon>
    </lineage>
</organism>
<protein>
    <recommendedName>
        <fullName evidence="1">Carboxylesterase type B domain-containing protein</fullName>
    </recommendedName>
</protein>
<feature type="domain" description="Carboxylesterase type B" evidence="1">
    <location>
        <begin position="2"/>
        <end position="123"/>
    </location>
</feature>
<dbReference type="SUPFAM" id="SSF53474">
    <property type="entry name" value="alpha/beta-Hydrolases"/>
    <property type="match status" value="1"/>
</dbReference>
<dbReference type="Proteomes" id="UP000653565">
    <property type="component" value="Unassembled WGS sequence"/>
</dbReference>
<proteinExistence type="predicted"/>
<keyword evidence="3" id="KW-1185">Reference proteome</keyword>